<dbReference type="EMBL" id="UFYI01000007">
    <property type="protein sequence ID" value="STD27295.1"/>
    <property type="molecule type" value="Genomic_DNA"/>
</dbReference>
<name>A0A376FL34_ENTAS</name>
<accession>A0A376FL34</accession>
<proteinExistence type="predicted"/>
<reference evidence="1 2" key="1">
    <citation type="submission" date="2018-06" db="EMBL/GenBank/DDBJ databases">
        <authorList>
            <consortium name="Pathogen Informatics"/>
            <person name="Doyle S."/>
        </authorList>
    </citation>
    <scope>NUCLEOTIDE SEQUENCE [LARGE SCALE GENOMIC DNA]</scope>
    <source>
        <strain evidence="1 2">NCTC12123</strain>
    </source>
</reference>
<organism evidence="1 2">
    <name type="scientific">Enterobacter asburiae</name>
    <dbReference type="NCBI Taxonomy" id="61645"/>
    <lineage>
        <taxon>Bacteria</taxon>
        <taxon>Pseudomonadati</taxon>
        <taxon>Pseudomonadota</taxon>
        <taxon>Gammaproteobacteria</taxon>
        <taxon>Enterobacterales</taxon>
        <taxon>Enterobacteriaceae</taxon>
        <taxon>Enterobacter</taxon>
        <taxon>Enterobacter cloacae complex</taxon>
    </lineage>
</organism>
<sequence length="223" mass="24551">MSGFEVYNSAGKLLVDSQNRSTLFYDQRALGAVTDKGYYRVDSPFGNGSTLGITQPQFWNDGNLRWLQLDTNKYGLPGADLLEDNAGSMIRTSRNVGMQSGYLDVFDSAGNLIWSAASASKMPRVVGFFDVPANYDLQNNTFAINLGFNPWILVNNCPGNLSDDGTVVGYSGIVLKWTGSQLQGRYITKNQRNWSQTLQGRGATNSHRSVCRNLIWVGRAGIE</sequence>
<evidence type="ECO:0000313" key="1">
    <source>
        <dbReference type="EMBL" id="STD27295.1"/>
    </source>
</evidence>
<evidence type="ECO:0000313" key="2">
    <source>
        <dbReference type="Proteomes" id="UP000255163"/>
    </source>
</evidence>
<dbReference type="Proteomes" id="UP000255163">
    <property type="component" value="Unassembled WGS sequence"/>
</dbReference>
<gene>
    <name evidence="1" type="ORF">NCTC12123_06043</name>
</gene>
<protein>
    <submittedName>
        <fullName evidence="1">Uncharacterized protein</fullName>
    </submittedName>
</protein>
<dbReference type="AlphaFoldDB" id="A0A376FL34"/>